<comment type="caution">
    <text evidence="1">The sequence shown here is derived from an EMBL/GenBank/DDBJ whole genome shotgun (WGS) entry which is preliminary data.</text>
</comment>
<proteinExistence type="predicted"/>
<dbReference type="Proteomes" id="UP000663832">
    <property type="component" value="Unassembled WGS sequence"/>
</dbReference>
<evidence type="ECO:0000313" key="1">
    <source>
        <dbReference type="EMBL" id="CAF1558454.1"/>
    </source>
</evidence>
<evidence type="ECO:0000313" key="4">
    <source>
        <dbReference type="Proteomes" id="UP000663877"/>
    </source>
</evidence>
<evidence type="ECO:0000313" key="2">
    <source>
        <dbReference type="EMBL" id="CAF1663923.1"/>
    </source>
</evidence>
<dbReference type="AlphaFoldDB" id="A0A815XK45"/>
<evidence type="ECO:0000313" key="3">
    <source>
        <dbReference type="Proteomes" id="UP000663832"/>
    </source>
</evidence>
<feature type="non-terminal residue" evidence="1">
    <location>
        <position position="153"/>
    </location>
</feature>
<dbReference type="Proteomes" id="UP000663877">
    <property type="component" value="Unassembled WGS sequence"/>
</dbReference>
<gene>
    <name evidence="1" type="ORF">BJG266_LOCUS46765</name>
    <name evidence="2" type="ORF">QVE165_LOCUS63802</name>
</gene>
<protein>
    <submittedName>
        <fullName evidence="1">Uncharacterized protein</fullName>
    </submittedName>
</protein>
<sequence length="153" mass="15884">MGGRNARAQKNDIANYGAGYNSSNGYGEIENYGSVYQPGGGGYPIGYGFTDGPFVTSVKPPLGGLGSLGGYGSLYPAGFNPAIQGGFGGPKIRQICVPNHIVGVFQNLLQQGGCVGAPQMMPQQHCAPQPMMPQQHCAPPPMMPQMPCAPPPM</sequence>
<dbReference type="OrthoDB" id="10072088at2759"/>
<dbReference type="EMBL" id="CAJNOM010005452">
    <property type="protein sequence ID" value="CAF1663923.1"/>
    <property type="molecule type" value="Genomic_DNA"/>
</dbReference>
<dbReference type="EMBL" id="CAJNOI010005049">
    <property type="protein sequence ID" value="CAF1558454.1"/>
    <property type="molecule type" value="Genomic_DNA"/>
</dbReference>
<organism evidence="1 4">
    <name type="scientific">Adineta steineri</name>
    <dbReference type="NCBI Taxonomy" id="433720"/>
    <lineage>
        <taxon>Eukaryota</taxon>
        <taxon>Metazoa</taxon>
        <taxon>Spiralia</taxon>
        <taxon>Gnathifera</taxon>
        <taxon>Rotifera</taxon>
        <taxon>Eurotatoria</taxon>
        <taxon>Bdelloidea</taxon>
        <taxon>Adinetida</taxon>
        <taxon>Adinetidae</taxon>
        <taxon>Adineta</taxon>
    </lineage>
</organism>
<accession>A0A815XK45</accession>
<keyword evidence="3" id="KW-1185">Reference proteome</keyword>
<name>A0A815XK45_9BILA</name>
<reference evidence="1" key="1">
    <citation type="submission" date="2021-02" db="EMBL/GenBank/DDBJ databases">
        <authorList>
            <person name="Nowell W R."/>
        </authorList>
    </citation>
    <scope>NUCLEOTIDE SEQUENCE</scope>
</reference>